<dbReference type="InterPro" id="IPR039038">
    <property type="entry name" value="ASPH"/>
</dbReference>
<evidence type="ECO:0000256" key="2">
    <source>
        <dbReference type="PROSITE-ProRule" id="PRU00339"/>
    </source>
</evidence>
<feature type="compositionally biased region" description="Basic and acidic residues" evidence="3">
    <location>
        <begin position="1"/>
        <end position="10"/>
    </location>
</feature>
<feature type="region of interest" description="Disordered" evidence="3">
    <location>
        <begin position="1"/>
        <end position="34"/>
    </location>
</feature>
<evidence type="ECO:0000313" key="6">
    <source>
        <dbReference type="EMBL" id="PIK51261.1"/>
    </source>
</evidence>
<keyword evidence="7" id="KW-1185">Reference proteome</keyword>
<dbReference type="InterPro" id="IPR019734">
    <property type="entry name" value="TPR_rpt"/>
</dbReference>
<dbReference type="GO" id="GO:0062101">
    <property type="term" value="F:peptidyl-aspartic acid 3-dioxygenase activity"/>
    <property type="evidence" value="ECO:0007669"/>
    <property type="project" value="InterPro"/>
</dbReference>
<name>A0A2G8KTD8_STIJA</name>
<dbReference type="GO" id="GO:0005783">
    <property type="term" value="C:endoplasmic reticulum"/>
    <property type="evidence" value="ECO:0007669"/>
    <property type="project" value="TreeGrafter"/>
</dbReference>
<feature type="domain" description="Aspartyl/asparaginy/proline hydroxylase" evidence="5">
    <location>
        <begin position="387"/>
        <end position="540"/>
    </location>
</feature>
<sequence>MVFENKERKKDIHSKKGRSSNGSTKSHKSTKSGGTPLWQMLLGFTLVVVAGVAAAIALGVISVDEIKDSPVWISAKAFVDQALGKDGPDTGPGGKQDPPKAKAARRGGLDKAEPKEDEEEEAETRDPLMSAEDQKISKEIVAAEKLLQQKKTEPALRKFEGLIQKHPLSPRARYGRAQALDQLAEEQRSNELLKSAIIAYGEVKDALNCPDEVKKAAMRRRAERMSFMGKTRAAADVLQSLSQEFPEDLKIRKELGVQYLIMGQDDRAKPCFEQVLKVAPNDGFAKVHLGFIVKREGNFEEAIQLLEEGLASNEEGTSEGKYFFHLGDAYQRTGRINEAYRVYEDAAQRGLFRSAMQRSLYNVDNLHGQPWWTAKEAKIESAVKKLEDNWKVIQKEALALMNKETKLFEAEEESLQDTGDWKQYMLYMRGTKDQKGCSRTPKTCEIIDSIPDSAGCKRGQVKFSVMHPGTHVWPHTGPTNCRLRSHLGLVVPGGSRIRVVNETRTWEEGKVLIFDDSFEHEVWQEAESYRLVLIVDFWHPELTENQKRYLSPI</sequence>
<dbReference type="Proteomes" id="UP000230750">
    <property type="component" value="Unassembled WGS sequence"/>
</dbReference>
<gene>
    <name evidence="6" type="ORF">BSL78_11864</name>
</gene>
<keyword evidence="4" id="KW-1133">Transmembrane helix</keyword>
<dbReference type="Gene3D" id="1.25.40.10">
    <property type="entry name" value="Tetratricopeptide repeat domain"/>
    <property type="match status" value="2"/>
</dbReference>
<keyword evidence="4" id="KW-0812">Transmembrane</keyword>
<keyword evidence="4" id="KW-0472">Membrane</keyword>
<dbReference type="EMBL" id="MRZV01000382">
    <property type="protein sequence ID" value="PIK51261.1"/>
    <property type="molecule type" value="Genomic_DNA"/>
</dbReference>
<proteinExistence type="inferred from homology"/>
<reference evidence="6 7" key="1">
    <citation type="journal article" date="2017" name="PLoS Biol.">
        <title>The sea cucumber genome provides insights into morphological evolution and visceral regeneration.</title>
        <authorList>
            <person name="Zhang X."/>
            <person name="Sun L."/>
            <person name="Yuan J."/>
            <person name="Sun Y."/>
            <person name="Gao Y."/>
            <person name="Zhang L."/>
            <person name="Li S."/>
            <person name="Dai H."/>
            <person name="Hamel J.F."/>
            <person name="Liu C."/>
            <person name="Yu Y."/>
            <person name="Liu S."/>
            <person name="Lin W."/>
            <person name="Guo K."/>
            <person name="Jin S."/>
            <person name="Xu P."/>
            <person name="Storey K.B."/>
            <person name="Huan P."/>
            <person name="Zhang T."/>
            <person name="Zhou Y."/>
            <person name="Zhang J."/>
            <person name="Lin C."/>
            <person name="Li X."/>
            <person name="Xing L."/>
            <person name="Huo D."/>
            <person name="Sun M."/>
            <person name="Wang L."/>
            <person name="Mercier A."/>
            <person name="Li F."/>
            <person name="Yang H."/>
            <person name="Xiang J."/>
        </authorList>
    </citation>
    <scope>NUCLEOTIDE SEQUENCE [LARGE SCALE GENOMIC DNA]</scope>
    <source>
        <strain evidence="6">Shaxun</strain>
        <tissue evidence="6">Muscle</tissue>
    </source>
</reference>
<feature type="repeat" description="TPR" evidence="2">
    <location>
        <begin position="249"/>
        <end position="282"/>
    </location>
</feature>
<accession>A0A2G8KTD8</accession>
<evidence type="ECO:0000256" key="4">
    <source>
        <dbReference type="SAM" id="Phobius"/>
    </source>
</evidence>
<keyword evidence="2" id="KW-0802">TPR repeat</keyword>
<dbReference type="SUPFAM" id="SSF51197">
    <property type="entry name" value="Clavaminate synthase-like"/>
    <property type="match status" value="1"/>
</dbReference>
<dbReference type="Gene3D" id="2.60.120.330">
    <property type="entry name" value="B-lactam Antibiotic, Isopenicillin N Synthase, Chain"/>
    <property type="match status" value="1"/>
</dbReference>
<evidence type="ECO:0000259" key="5">
    <source>
        <dbReference type="Pfam" id="PF05118"/>
    </source>
</evidence>
<organism evidence="6 7">
    <name type="scientific">Stichopus japonicus</name>
    <name type="common">Sea cucumber</name>
    <dbReference type="NCBI Taxonomy" id="307972"/>
    <lineage>
        <taxon>Eukaryota</taxon>
        <taxon>Metazoa</taxon>
        <taxon>Echinodermata</taxon>
        <taxon>Eleutherozoa</taxon>
        <taxon>Echinozoa</taxon>
        <taxon>Holothuroidea</taxon>
        <taxon>Aspidochirotacea</taxon>
        <taxon>Aspidochirotida</taxon>
        <taxon>Stichopodidae</taxon>
        <taxon>Apostichopus</taxon>
    </lineage>
</organism>
<dbReference type="PANTHER" id="PTHR12366:SF29">
    <property type="entry name" value="ASPARTYL BETA-HYDROXYLASE, ISOFORM L"/>
    <property type="match status" value="1"/>
</dbReference>
<dbReference type="SMART" id="SM00028">
    <property type="entry name" value="TPR"/>
    <property type="match status" value="3"/>
</dbReference>
<dbReference type="Pfam" id="PF13181">
    <property type="entry name" value="TPR_8"/>
    <property type="match status" value="2"/>
</dbReference>
<evidence type="ECO:0000313" key="7">
    <source>
        <dbReference type="Proteomes" id="UP000230750"/>
    </source>
</evidence>
<dbReference type="OrthoDB" id="438431at2759"/>
<dbReference type="InterPro" id="IPR027443">
    <property type="entry name" value="IPNS-like_sf"/>
</dbReference>
<dbReference type="InterPro" id="IPR011990">
    <property type="entry name" value="TPR-like_helical_dom_sf"/>
</dbReference>
<comment type="similarity">
    <text evidence="1">Belongs to the aspartyl/asparaginyl beta-hydroxylase family.</text>
</comment>
<dbReference type="PROSITE" id="PS50005">
    <property type="entry name" value="TPR"/>
    <property type="match status" value="1"/>
</dbReference>
<dbReference type="InterPro" id="IPR007803">
    <property type="entry name" value="Asp/Arg/Pro-Hydrxlase"/>
</dbReference>
<dbReference type="AlphaFoldDB" id="A0A2G8KTD8"/>
<dbReference type="Pfam" id="PF05118">
    <property type="entry name" value="Asp_Arg_Hydrox"/>
    <property type="match status" value="1"/>
</dbReference>
<feature type="transmembrane region" description="Helical" evidence="4">
    <location>
        <begin position="37"/>
        <end position="61"/>
    </location>
</feature>
<dbReference type="PANTHER" id="PTHR12366">
    <property type="entry name" value="ASPARTYL/ASPARAGINYL BETA-HYDROXYLASE"/>
    <property type="match status" value="1"/>
</dbReference>
<dbReference type="STRING" id="307972.A0A2G8KTD8"/>
<evidence type="ECO:0000256" key="3">
    <source>
        <dbReference type="SAM" id="MobiDB-lite"/>
    </source>
</evidence>
<evidence type="ECO:0000256" key="1">
    <source>
        <dbReference type="ARBA" id="ARBA00007730"/>
    </source>
</evidence>
<dbReference type="SUPFAM" id="SSF48452">
    <property type="entry name" value="TPR-like"/>
    <property type="match status" value="1"/>
</dbReference>
<feature type="region of interest" description="Disordered" evidence="3">
    <location>
        <begin position="84"/>
        <end position="130"/>
    </location>
</feature>
<comment type="caution">
    <text evidence="6">The sequence shown here is derived from an EMBL/GenBank/DDBJ whole genome shotgun (WGS) entry which is preliminary data.</text>
</comment>
<protein>
    <submittedName>
        <fullName evidence="6">Aspartyl/asparaginyl beta-hydroxylase</fullName>
    </submittedName>
</protein>